<dbReference type="InterPro" id="IPR009003">
    <property type="entry name" value="Peptidase_S1_PA"/>
</dbReference>
<dbReference type="GO" id="GO:0004252">
    <property type="term" value="F:serine-type endopeptidase activity"/>
    <property type="evidence" value="ECO:0007669"/>
    <property type="project" value="InterPro"/>
</dbReference>
<dbReference type="Gene3D" id="2.40.10.10">
    <property type="entry name" value="Trypsin-like serine proteases"/>
    <property type="match status" value="1"/>
</dbReference>
<name>A0A915IYA7_ROMCU</name>
<dbReference type="SUPFAM" id="SSF50494">
    <property type="entry name" value="Trypsin-like serine proteases"/>
    <property type="match status" value="1"/>
</dbReference>
<proteinExistence type="predicted"/>
<accession>A0A915IYA7</accession>
<protein>
    <submittedName>
        <fullName evidence="2">Peptidase S1 domain-containing protein</fullName>
    </submittedName>
</protein>
<evidence type="ECO:0000313" key="2">
    <source>
        <dbReference type="WBParaSite" id="nRc.2.0.1.t18722-RA"/>
    </source>
</evidence>
<dbReference type="GO" id="GO:0006508">
    <property type="term" value="P:proteolysis"/>
    <property type="evidence" value="ECO:0007669"/>
    <property type="project" value="InterPro"/>
</dbReference>
<dbReference type="Proteomes" id="UP000887565">
    <property type="component" value="Unplaced"/>
</dbReference>
<dbReference type="PROSITE" id="PS00134">
    <property type="entry name" value="TRYPSIN_HIS"/>
    <property type="match status" value="1"/>
</dbReference>
<dbReference type="InterPro" id="IPR018114">
    <property type="entry name" value="TRYPSIN_HIS"/>
</dbReference>
<dbReference type="InterPro" id="IPR043504">
    <property type="entry name" value="Peptidase_S1_PA_chymotrypsin"/>
</dbReference>
<organism evidence="1 2">
    <name type="scientific">Romanomermis culicivorax</name>
    <name type="common">Nematode worm</name>
    <dbReference type="NCBI Taxonomy" id="13658"/>
    <lineage>
        <taxon>Eukaryota</taxon>
        <taxon>Metazoa</taxon>
        <taxon>Ecdysozoa</taxon>
        <taxon>Nematoda</taxon>
        <taxon>Enoplea</taxon>
        <taxon>Dorylaimia</taxon>
        <taxon>Mermithida</taxon>
        <taxon>Mermithoidea</taxon>
        <taxon>Mermithidae</taxon>
        <taxon>Romanomermis</taxon>
    </lineage>
</organism>
<dbReference type="AlphaFoldDB" id="A0A915IYA7"/>
<evidence type="ECO:0000313" key="1">
    <source>
        <dbReference type="Proteomes" id="UP000887565"/>
    </source>
</evidence>
<sequence length="78" mass="8570">HPPSHKPRADPYAKPLPAGTWPRLKSRSRIIKGEGSKMFEYPWMTKISGCGASLINEDLSNGKSMSSSFLLTAAHCIQ</sequence>
<keyword evidence="1" id="KW-1185">Reference proteome</keyword>
<reference evidence="2" key="1">
    <citation type="submission" date="2022-11" db="UniProtKB">
        <authorList>
            <consortium name="WormBaseParasite"/>
        </authorList>
    </citation>
    <scope>IDENTIFICATION</scope>
</reference>
<dbReference type="WBParaSite" id="nRc.2.0.1.t18722-RA">
    <property type="protein sequence ID" value="nRc.2.0.1.t18722-RA"/>
    <property type="gene ID" value="nRc.2.0.1.g18722"/>
</dbReference>